<organism evidence="2 3">
    <name type="scientific">Ohessyouella blattaphilus</name>
    <dbReference type="NCBI Taxonomy" id="2949333"/>
    <lineage>
        <taxon>Bacteria</taxon>
        <taxon>Bacillati</taxon>
        <taxon>Bacillota</taxon>
        <taxon>Clostridia</taxon>
        <taxon>Lachnospirales</taxon>
        <taxon>Lachnospiraceae</taxon>
        <taxon>Ohessyouella</taxon>
    </lineage>
</organism>
<comment type="caution">
    <text evidence="2">The sequence shown here is derived from an EMBL/GenBank/DDBJ whole genome shotgun (WGS) entry which is preliminary data.</text>
</comment>
<accession>A0ABT1EKT4</accession>
<reference evidence="2 3" key="1">
    <citation type="journal article" date="2022" name="Genome Biol. Evol.">
        <title>Host diet, physiology and behaviors set the stage for Lachnospiraceae cladogenesis.</title>
        <authorList>
            <person name="Vera-Ponce De Leon A."/>
            <person name="Schneider M."/>
            <person name="Jahnes B.C."/>
            <person name="Sadowski V."/>
            <person name="Camuy-Velez L.A."/>
            <person name="Duan J."/>
            <person name="Sabree Z.L."/>
        </authorList>
    </citation>
    <scope>NUCLEOTIDE SEQUENCE [LARGE SCALE GENOMIC DNA]</scope>
    <source>
        <strain evidence="2 3">PAL227</strain>
    </source>
</reference>
<proteinExistence type="predicted"/>
<feature type="transmembrane region" description="Helical" evidence="1">
    <location>
        <begin position="72"/>
        <end position="91"/>
    </location>
</feature>
<dbReference type="EMBL" id="JAMZFV010000028">
    <property type="protein sequence ID" value="MCP1111310.1"/>
    <property type="molecule type" value="Genomic_DNA"/>
</dbReference>
<feature type="transmembrane region" description="Helical" evidence="1">
    <location>
        <begin position="168"/>
        <end position="186"/>
    </location>
</feature>
<protein>
    <submittedName>
        <fullName evidence="2">Uncharacterized protein</fullName>
    </submittedName>
</protein>
<feature type="transmembrane region" description="Helical" evidence="1">
    <location>
        <begin position="134"/>
        <end position="153"/>
    </location>
</feature>
<dbReference type="RefSeq" id="WP_262070187.1">
    <property type="nucleotide sequence ID" value="NZ_JAMXOC010000028.1"/>
</dbReference>
<evidence type="ECO:0000256" key="1">
    <source>
        <dbReference type="SAM" id="Phobius"/>
    </source>
</evidence>
<keyword evidence="3" id="KW-1185">Reference proteome</keyword>
<dbReference type="Proteomes" id="UP001523565">
    <property type="component" value="Unassembled WGS sequence"/>
</dbReference>
<keyword evidence="1" id="KW-0812">Transmembrane</keyword>
<name>A0ABT1EKT4_9FIRM</name>
<evidence type="ECO:0000313" key="2">
    <source>
        <dbReference type="EMBL" id="MCP1111310.1"/>
    </source>
</evidence>
<evidence type="ECO:0000313" key="3">
    <source>
        <dbReference type="Proteomes" id="UP001523565"/>
    </source>
</evidence>
<sequence>MKKRQISYRLILLPLLIFSLFIIPGYHARGAEAEPEIIESTTEDYVIADSEDEVDLEDPSVPLGSFNATDHWSLINLTFAILSVLGSVILISRSYDLLIPSTSQGEDHFAYRYSELNAPIDSVANDKTLRRFTFLRLLAIIVGWLMLVLFIFVEDLSSPMAWINDDTWKASLIFLLFLTLVSLHLLENRRRKKELENQQK</sequence>
<keyword evidence="1" id="KW-0472">Membrane</keyword>
<keyword evidence="1" id="KW-1133">Transmembrane helix</keyword>
<gene>
    <name evidence="2" type="ORF">NK118_13725</name>
</gene>